<dbReference type="Pfam" id="PF00211">
    <property type="entry name" value="Guanylate_cyc"/>
    <property type="match status" value="1"/>
</dbReference>
<dbReference type="CDD" id="cd07302">
    <property type="entry name" value="CHD"/>
    <property type="match status" value="1"/>
</dbReference>
<reference evidence="5" key="1">
    <citation type="submission" date="2016-10" db="EMBL/GenBank/DDBJ databases">
        <authorList>
            <person name="Varghese N."/>
            <person name="Submissions S."/>
        </authorList>
    </citation>
    <scope>NUCLEOTIDE SEQUENCE [LARGE SCALE GENOMIC DNA]</scope>
    <source>
        <strain evidence="5">DSM 44234</strain>
    </source>
</reference>
<dbReference type="STRING" id="57704.SAMN04489793_3945"/>
<dbReference type="InterPro" id="IPR029787">
    <property type="entry name" value="Nucleotide_cyclase"/>
</dbReference>
<dbReference type="InterPro" id="IPR001054">
    <property type="entry name" value="A/G_cyclase"/>
</dbReference>
<organism evidence="4 5">
    <name type="scientific">Tsukamurella tyrosinosolvens</name>
    <dbReference type="NCBI Taxonomy" id="57704"/>
    <lineage>
        <taxon>Bacteria</taxon>
        <taxon>Bacillati</taxon>
        <taxon>Actinomycetota</taxon>
        <taxon>Actinomycetes</taxon>
        <taxon>Mycobacteriales</taxon>
        <taxon>Tsukamurellaceae</taxon>
        <taxon>Tsukamurella</taxon>
    </lineage>
</organism>
<evidence type="ECO:0000256" key="1">
    <source>
        <dbReference type="ARBA" id="ARBA00005381"/>
    </source>
</evidence>
<accession>A0A1H4XWM5</accession>
<dbReference type="GeneID" id="300997844"/>
<dbReference type="GO" id="GO:0006171">
    <property type="term" value="P:cAMP biosynthetic process"/>
    <property type="evidence" value="ECO:0007669"/>
    <property type="project" value="TreeGrafter"/>
</dbReference>
<proteinExistence type="inferred from homology"/>
<dbReference type="SMART" id="SM00044">
    <property type="entry name" value="CYCc"/>
    <property type="match status" value="1"/>
</dbReference>
<comment type="similarity">
    <text evidence="1">Belongs to the adenylyl cyclase class-3 family.</text>
</comment>
<dbReference type="GO" id="GO:0004016">
    <property type="term" value="F:adenylate cyclase activity"/>
    <property type="evidence" value="ECO:0007669"/>
    <property type="project" value="UniProtKB-ARBA"/>
</dbReference>
<dbReference type="GO" id="GO:0035556">
    <property type="term" value="P:intracellular signal transduction"/>
    <property type="evidence" value="ECO:0007669"/>
    <property type="project" value="InterPro"/>
</dbReference>
<feature type="region of interest" description="Disordered" evidence="2">
    <location>
        <begin position="1"/>
        <end position="22"/>
    </location>
</feature>
<dbReference type="SUPFAM" id="SSF55073">
    <property type="entry name" value="Nucleotide cyclase"/>
    <property type="match status" value="1"/>
</dbReference>
<protein>
    <submittedName>
        <fullName evidence="4">Adenylate cyclase, class 3</fullName>
    </submittedName>
</protein>
<feature type="compositionally biased region" description="Basic and acidic residues" evidence="2">
    <location>
        <begin position="1"/>
        <end position="20"/>
    </location>
</feature>
<dbReference type="AlphaFoldDB" id="A0A1H4XWM5"/>
<dbReference type="InterPro" id="IPR050697">
    <property type="entry name" value="Adenylyl/Guanylyl_Cyclase_3/4"/>
</dbReference>
<dbReference type="RefSeq" id="WP_068521230.1">
    <property type="nucleotide sequence ID" value="NZ_CBDRGN010000003.1"/>
</dbReference>
<dbReference type="Gene3D" id="3.30.70.1230">
    <property type="entry name" value="Nucleotide cyclase"/>
    <property type="match status" value="1"/>
</dbReference>
<evidence type="ECO:0000259" key="3">
    <source>
        <dbReference type="PROSITE" id="PS50125"/>
    </source>
</evidence>
<evidence type="ECO:0000256" key="2">
    <source>
        <dbReference type="SAM" id="MobiDB-lite"/>
    </source>
</evidence>
<dbReference type="PANTHER" id="PTHR43081">
    <property type="entry name" value="ADENYLATE CYCLASE, TERMINAL-DIFFERENTIATION SPECIFIC-RELATED"/>
    <property type="match status" value="1"/>
</dbReference>
<keyword evidence="5" id="KW-1185">Reference proteome</keyword>
<dbReference type="OrthoDB" id="5494175at2"/>
<gene>
    <name evidence="4" type="ORF">SAMN04489793_3945</name>
</gene>
<dbReference type="PANTHER" id="PTHR43081:SF19">
    <property type="entry name" value="PH-SENSITIVE ADENYLATE CYCLASE RV1264"/>
    <property type="match status" value="1"/>
</dbReference>
<evidence type="ECO:0000313" key="4">
    <source>
        <dbReference type="EMBL" id="SED09124.1"/>
    </source>
</evidence>
<dbReference type="EMBL" id="FNSA01000003">
    <property type="protein sequence ID" value="SED09124.1"/>
    <property type="molecule type" value="Genomic_DNA"/>
</dbReference>
<dbReference type="Proteomes" id="UP000182241">
    <property type="component" value="Unassembled WGS sequence"/>
</dbReference>
<dbReference type="PROSITE" id="PS50125">
    <property type="entry name" value="GUANYLATE_CYCLASE_2"/>
    <property type="match status" value="1"/>
</dbReference>
<evidence type="ECO:0000313" key="5">
    <source>
        <dbReference type="Proteomes" id="UP000182241"/>
    </source>
</evidence>
<dbReference type="KEGG" id="tsm:ASU32_15250"/>
<sequence>MADDARQLPDRTTDAAEPRTGRKLLARGAEAAHRANRSAAMTGLVRAARENLPGGPKKDLFQPDAESTERLASLLDRIVGDEPTVTRELGNLATATWQAVISRRDRDYLPPKPITILFTDLVAFSTWALDRTDDEIVRLLHAVNRTTAEIVARHGGVVVKTMGDGALVAFDGDTAIEAASEVIEAVGAIDVAEGYRPTLRAGLHTGTPRRVKGDLIGVDVNIAARVAEAANGGEVLASETVFSIADKERYQVRPRRFKAKGAPQKLQVFSVRPLY</sequence>
<name>A0A1H4XWM5_TSUTY</name>
<feature type="domain" description="Guanylate cyclase" evidence="3">
    <location>
        <begin position="115"/>
        <end position="227"/>
    </location>
</feature>